<feature type="compositionally biased region" description="Polar residues" evidence="4">
    <location>
        <begin position="747"/>
        <end position="756"/>
    </location>
</feature>
<dbReference type="GO" id="GO:0048211">
    <property type="term" value="P:Golgi vesicle docking"/>
    <property type="evidence" value="ECO:0007669"/>
    <property type="project" value="TreeGrafter"/>
</dbReference>
<accession>A0A1X2H649</accession>
<name>A0A1X2H649_SYNRA</name>
<dbReference type="SUPFAM" id="SSF48371">
    <property type="entry name" value="ARM repeat"/>
    <property type="match status" value="2"/>
</dbReference>
<dbReference type="OMA" id="WLWEDPK"/>
<dbReference type="GO" id="GO:0048280">
    <property type="term" value="P:vesicle fusion with Golgi apparatus"/>
    <property type="evidence" value="ECO:0007669"/>
    <property type="project" value="InterPro"/>
</dbReference>
<dbReference type="InterPro" id="IPR016024">
    <property type="entry name" value="ARM-type_fold"/>
</dbReference>
<evidence type="ECO:0000259" key="5">
    <source>
        <dbReference type="Pfam" id="PF04869"/>
    </source>
</evidence>
<comment type="caution">
    <text evidence="7">The sequence shown here is derived from an EMBL/GenBank/DDBJ whole genome shotgun (WGS) entry which is preliminary data.</text>
</comment>
<evidence type="ECO:0000259" key="6">
    <source>
        <dbReference type="Pfam" id="PF04871"/>
    </source>
</evidence>
<dbReference type="FunCoup" id="A0A1X2H649">
    <property type="interactions" value="489"/>
</dbReference>
<feature type="compositionally biased region" description="Basic and acidic residues" evidence="4">
    <location>
        <begin position="729"/>
        <end position="746"/>
    </location>
</feature>
<keyword evidence="2" id="KW-0333">Golgi apparatus</keyword>
<feature type="domain" description="Uso1/p115-like vesicle tethering protein C-terminal" evidence="6">
    <location>
        <begin position="724"/>
        <end position="837"/>
    </location>
</feature>
<feature type="domain" description="Vesicle tethering protein Uso1/P115-like head" evidence="5">
    <location>
        <begin position="345"/>
        <end position="668"/>
    </location>
</feature>
<keyword evidence="3" id="KW-0175">Coiled coil</keyword>
<organism evidence="7 8">
    <name type="scientific">Syncephalastrum racemosum</name>
    <name type="common">Filamentous fungus</name>
    <dbReference type="NCBI Taxonomy" id="13706"/>
    <lineage>
        <taxon>Eukaryota</taxon>
        <taxon>Fungi</taxon>
        <taxon>Fungi incertae sedis</taxon>
        <taxon>Mucoromycota</taxon>
        <taxon>Mucoromycotina</taxon>
        <taxon>Mucoromycetes</taxon>
        <taxon>Mucorales</taxon>
        <taxon>Syncephalastraceae</taxon>
        <taxon>Syncephalastrum</taxon>
    </lineage>
</organism>
<dbReference type="InterPro" id="IPR006953">
    <property type="entry name" value="Vesicle_Uso1_P115_head"/>
</dbReference>
<keyword evidence="8" id="KW-1185">Reference proteome</keyword>
<dbReference type="GO" id="GO:0012507">
    <property type="term" value="C:ER to Golgi transport vesicle membrane"/>
    <property type="evidence" value="ECO:0007669"/>
    <property type="project" value="TreeGrafter"/>
</dbReference>
<dbReference type="EMBL" id="MCGN01000008">
    <property type="protein sequence ID" value="ORY93958.1"/>
    <property type="molecule type" value="Genomic_DNA"/>
</dbReference>
<feature type="region of interest" description="Disordered" evidence="4">
    <location>
        <begin position="668"/>
        <end position="692"/>
    </location>
</feature>
<evidence type="ECO:0000256" key="3">
    <source>
        <dbReference type="ARBA" id="ARBA00023054"/>
    </source>
</evidence>
<evidence type="ECO:0000256" key="4">
    <source>
        <dbReference type="SAM" id="MobiDB-lite"/>
    </source>
</evidence>
<dbReference type="Gene3D" id="1.10.287.1490">
    <property type="match status" value="1"/>
</dbReference>
<protein>
    <submittedName>
        <fullName evidence="7">p115 like vesicle tethering protein</fullName>
    </submittedName>
</protein>
<evidence type="ECO:0000256" key="2">
    <source>
        <dbReference type="ARBA" id="ARBA00023034"/>
    </source>
</evidence>
<dbReference type="AlphaFoldDB" id="A0A1X2H649"/>
<dbReference type="GO" id="GO:0006886">
    <property type="term" value="P:intracellular protein transport"/>
    <property type="evidence" value="ECO:0007669"/>
    <property type="project" value="InterPro"/>
</dbReference>
<dbReference type="GO" id="GO:0005795">
    <property type="term" value="C:Golgi stack"/>
    <property type="evidence" value="ECO:0007669"/>
    <property type="project" value="TreeGrafter"/>
</dbReference>
<dbReference type="PANTHER" id="PTHR10013">
    <property type="entry name" value="GENERAL VESICULAR TRANSPORT FACTOR P115"/>
    <property type="match status" value="1"/>
</dbReference>
<sequence>MDFFRQGYNAIRGPQGQPQSVDETIEKLADCLETATLLEDRRAGVLSLKGLVRDYPQNVGDGAFPGLVKVLHMDYADADITKSLLETFASLCTVNQPNSAEDIGYKYSDLFLKDTKNVTIVLDILEEFDFYVRYNAIKLLATLAANRMGGIQQCILTSPMGITRLVDLLNDRRDIIRNESLLLLTTLTQTNSEIQKLVAFQGVFEKLLGVIEEEEGISGGIIVQDSLALMHNLLRYNVSNQIYFRETSCMQEIPGLLGYVGDSDADHVPYSYEDWPPQKLANTVLVLELIRILTEPDGANTGVNQKFLAQSGILLPVIQLGICSNAPPVVRTEAIYALAFVIRANAINQDLFAKAVVASPPRMIDGQIDPEAPVGLPRPALVSLIALAVSADPDAHYSYGSRAAAAYAVCACVEENNDAQVVLASMLKTPPSDNINSNFADKPFSAGSLLLDAVQNWELSVKDPYKVWFACAILSHVIRGNEQAKQMAGAIEFGEEANGEEPVPLLHHIVAQLLMSLKVSTTNSRIPIAYLCLLCTWLYDSPSSVSLFLGESTHIQFLIQEIQSSANDPIVQGLAAFLLGITYEYNNDPHTPLDREKLQAILSSRVDLFTSVLARLRDSPALKNAGEYFQISTVDESVSSTTGSLPSLIIDNTFAEFFKDTYEHIQRSMKRKPSSYQKKQEVATPAGPESEQEIQNYRTTIQQQADELKQLREKVGQLESAMTALKTEDEKVRDQLKETEQERNSLKEQLQSAQTSQEELKKELAEAHTQQETLRNQVKEAEAGRAAAQESLSTLEKEQEDLLVCMGEQDLDIKKYRKRLRDHGEQVTDSEEEEEEE</sequence>
<dbReference type="InterPro" id="IPR006955">
    <property type="entry name" value="Uso1_p115_C"/>
</dbReference>
<evidence type="ECO:0000313" key="8">
    <source>
        <dbReference type="Proteomes" id="UP000242180"/>
    </source>
</evidence>
<gene>
    <name evidence="7" type="ORF">BCR43DRAFT_565447</name>
</gene>
<dbReference type="GO" id="GO:0000139">
    <property type="term" value="C:Golgi membrane"/>
    <property type="evidence" value="ECO:0007669"/>
    <property type="project" value="InterPro"/>
</dbReference>
<dbReference type="Pfam" id="PF04869">
    <property type="entry name" value="Uso1_p115_head"/>
    <property type="match status" value="1"/>
</dbReference>
<dbReference type="OrthoDB" id="198977at2759"/>
<dbReference type="InterPro" id="IPR011989">
    <property type="entry name" value="ARM-like"/>
</dbReference>
<reference evidence="7 8" key="1">
    <citation type="submission" date="2016-07" db="EMBL/GenBank/DDBJ databases">
        <title>Pervasive Adenine N6-methylation of Active Genes in Fungi.</title>
        <authorList>
            <consortium name="DOE Joint Genome Institute"/>
            <person name="Mondo S.J."/>
            <person name="Dannebaum R.O."/>
            <person name="Kuo R.C."/>
            <person name="Labutti K."/>
            <person name="Haridas S."/>
            <person name="Kuo A."/>
            <person name="Salamov A."/>
            <person name="Ahrendt S.R."/>
            <person name="Lipzen A."/>
            <person name="Sullivan W."/>
            <person name="Andreopoulos W.B."/>
            <person name="Clum A."/>
            <person name="Lindquist E."/>
            <person name="Daum C."/>
            <person name="Ramamoorthy G.K."/>
            <person name="Gryganskyi A."/>
            <person name="Culley D."/>
            <person name="Magnuson J.K."/>
            <person name="James T.Y."/>
            <person name="O'Malley M.A."/>
            <person name="Stajich J.E."/>
            <person name="Spatafora J.W."/>
            <person name="Visel A."/>
            <person name="Grigoriev I.V."/>
        </authorList>
    </citation>
    <scope>NUCLEOTIDE SEQUENCE [LARGE SCALE GENOMIC DNA]</scope>
    <source>
        <strain evidence="7 8">NRRL 2496</strain>
    </source>
</reference>
<evidence type="ECO:0000256" key="1">
    <source>
        <dbReference type="ARBA" id="ARBA00004555"/>
    </source>
</evidence>
<comment type="subcellular location">
    <subcellularLocation>
        <location evidence="1">Golgi apparatus</location>
    </subcellularLocation>
</comment>
<dbReference type="GO" id="GO:0006888">
    <property type="term" value="P:endoplasmic reticulum to Golgi vesicle-mediated transport"/>
    <property type="evidence" value="ECO:0007669"/>
    <property type="project" value="TreeGrafter"/>
</dbReference>
<dbReference type="Gene3D" id="1.25.10.10">
    <property type="entry name" value="Leucine-rich Repeat Variant"/>
    <property type="match status" value="1"/>
</dbReference>
<dbReference type="Pfam" id="PF04871">
    <property type="entry name" value="Uso1_p115_C"/>
    <property type="match status" value="1"/>
</dbReference>
<dbReference type="Proteomes" id="UP000242180">
    <property type="component" value="Unassembled WGS sequence"/>
</dbReference>
<feature type="region of interest" description="Disordered" evidence="4">
    <location>
        <begin position="729"/>
        <end position="756"/>
    </location>
</feature>
<dbReference type="InParanoid" id="A0A1X2H649"/>
<proteinExistence type="predicted"/>
<dbReference type="GO" id="GO:0005783">
    <property type="term" value="C:endoplasmic reticulum"/>
    <property type="evidence" value="ECO:0007669"/>
    <property type="project" value="TreeGrafter"/>
</dbReference>
<dbReference type="InterPro" id="IPR024095">
    <property type="entry name" value="Vesicle_P115"/>
</dbReference>
<evidence type="ECO:0000313" key="7">
    <source>
        <dbReference type="EMBL" id="ORY93958.1"/>
    </source>
</evidence>
<dbReference type="STRING" id="13706.A0A1X2H649"/>
<dbReference type="PANTHER" id="PTHR10013:SF0">
    <property type="entry name" value="GENERAL VESICULAR TRANSPORT FACTOR P115"/>
    <property type="match status" value="1"/>
</dbReference>